<dbReference type="InterPro" id="IPR011009">
    <property type="entry name" value="Kinase-like_dom_sf"/>
</dbReference>
<dbReference type="GO" id="GO:0005524">
    <property type="term" value="F:ATP binding"/>
    <property type="evidence" value="ECO:0007669"/>
    <property type="project" value="InterPro"/>
</dbReference>
<reference evidence="3" key="1">
    <citation type="submission" date="2023-07" db="EMBL/GenBank/DDBJ databases">
        <title>Functional and genomic diversity of the sorghum phyllosphere microbiome.</title>
        <authorList>
            <person name="Shade A."/>
        </authorList>
    </citation>
    <scope>NUCLEOTIDE SEQUENCE</scope>
    <source>
        <strain evidence="3">SORGH_AS_1067</strain>
    </source>
</reference>
<feature type="region of interest" description="Disordered" evidence="1">
    <location>
        <begin position="14"/>
        <end position="35"/>
    </location>
</feature>
<dbReference type="AlphaFoldDB" id="A0AAJ1X4X8"/>
<evidence type="ECO:0000256" key="1">
    <source>
        <dbReference type="SAM" id="MobiDB-lite"/>
    </source>
</evidence>
<name>A0AAJ1X4X8_9ACTN</name>
<sequence length="346" mass="37488">MTTDTDLLRRIEDAATPADLFGPQDGSDQARRRARRTHRVIATALHPDRRDPAIDAARGDAAFAKATTFFEQWSNGIEAADEGTIIGANGTWTLGAQVGRGTVANLYAVPGGDAVVKIARRRSSFRYLRNERTALTRLMEQSDSWLVPYLPRLLDTATLRSPGGGRGAEQREANVLGSLTRADGYVALTAVQAAAPDGLDGRDWAWMQRRIIRALAAVHAAGLVHGALLPENVLIHPEQHGVVLAGWSFATRPGRPAEGVVASQAAAYPPEVTRDVVTPATDVAMLGALGLAMLRPDQRVQRRFSAGLRQDAPGMRPRAADLQGEYDELLDRLYGPRRFRPLDLAV</sequence>
<dbReference type="RefSeq" id="WP_307202837.1">
    <property type="nucleotide sequence ID" value="NZ_JAUTAN010000001.1"/>
</dbReference>
<evidence type="ECO:0000313" key="4">
    <source>
        <dbReference type="Proteomes" id="UP001239215"/>
    </source>
</evidence>
<dbReference type="EMBL" id="JAUTAN010000001">
    <property type="protein sequence ID" value="MDQ1106042.1"/>
    <property type="molecule type" value="Genomic_DNA"/>
</dbReference>
<dbReference type="PROSITE" id="PS50011">
    <property type="entry name" value="PROTEIN_KINASE_DOM"/>
    <property type="match status" value="1"/>
</dbReference>
<accession>A0AAJ1X4X8</accession>
<proteinExistence type="predicted"/>
<comment type="caution">
    <text evidence="3">The sequence shown here is derived from an EMBL/GenBank/DDBJ whole genome shotgun (WGS) entry which is preliminary data.</text>
</comment>
<protein>
    <recommendedName>
        <fullName evidence="2">Protein kinase domain-containing protein</fullName>
    </recommendedName>
</protein>
<evidence type="ECO:0000259" key="2">
    <source>
        <dbReference type="PROSITE" id="PS50011"/>
    </source>
</evidence>
<dbReference type="GO" id="GO:0004672">
    <property type="term" value="F:protein kinase activity"/>
    <property type="evidence" value="ECO:0007669"/>
    <property type="project" value="InterPro"/>
</dbReference>
<feature type="domain" description="Protein kinase" evidence="2">
    <location>
        <begin position="92"/>
        <end position="346"/>
    </location>
</feature>
<dbReference type="InterPro" id="IPR000719">
    <property type="entry name" value="Prot_kinase_dom"/>
</dbReference>
<evidence type="ECO:0000313" key="3">
    <source>
        <dbReference type="EMBL" id="MDQ1106042.1"/>
    </source>
</evidence>
<gene>
    <name evidence="3" type="ORF">QE405_003326</name>
</gene>
<dbReference type="SUPFAM" id="SSF56112">
    <property type="entry name" value="Protein kinase-like (PK-like)"/>
    <property type="match status" value="1"/>
</dbReference>
<organism evidence="3 4">
    <name type="scientific">Nocardioides zeae</name>
    <dbReference type="NCBI Taxonomy" id="1457234"/>
    <lineage>
        <taxon>Bacteria</taxon>
        <taxon>Bacillati</taxon>
        <taxon>Actinomycetota</taxon>
        <taxon>Actinomycetes</taxon>
        <taxon>Propionibacteriales</taxon>
        <taxon>Nocardioidaceae</taxon>
        <taxon>Nocardioides</taxon>
    </lineage>
</organism>
<dbReference type="Proteomes" id="UP001239215">
    <property type="component" value="Unassembled WGS sequence"/>
</dbReference>
<dbReference type="Gene3D" id="1.10.510.10">
    <property type="entry name" value="Transferase(Phosphotransferase) domain 1"/>
    <property type="match status" value="1"/>
</dbReference>